<name>C7BQI5_PHOAA</name>
<dbReference type="GO" id="GO:0032259">
    <property type="term" value="P:methylation"/>
    <property type="evidence" value="ECO:0007669"/>
    <property type="project" value="UniProtKB-KW"/>
</dbReference>
<organism evidence="4 5">
    <name type="scientific">Photorhabdus asymbiotica subsp. asymbiotica (strain ATCC 43949 / 3105-77)</name>
    <name type="common">Xenorhabdus luminescens (strain 2)</name>
    <dbReference type="NCBI Taxonomy" id="553480"/>
    <lineage>
        <taxon>Bacteria</taxon>
        <taxon>Pseudomonadati</taxon>
        <taxon>Pseudomonadota</taxon>
        <taxon>Gammaproteobacteria</taxon>
        <taxon>Enterobacterales</taxon>
        <taxon>Morganellaceae</taxon>
        <taxon>Photorhabdus</taxon>
    </lineage>
</organism>
<evidence type="ECO:0000256" key="2">
    <source>
        <dbReference type="SAM" id="MobiDB-lite"/>
    </source>
</evidence>
<feature type="region of interest" description="Disordered" evidence="2">
    <location>
        <begin position="1"/>
        <end position="33"/>
    </location>
</feature>
<dbReference type="InterPro" id="IPR007470">
    <property type="entry name" value="HemX"/>
</dbReference>
<dbReference type="Proteomes" id="UP000002747">
    <property type="component" value="Chromosome"/>
</dbReference>
<gene>
    <name evidence="4" type="primary">hemX</name>
    <name evidence="4" type="ordered locus">PAU_04127</name>
</gene>
<dbReference type="Pfam" id="PF04375">
    <property type="entry name" value="HemX"/>
    <property type="match status" value="1"/>
</dbReference>
<evidence type="ECO:0000313" key="4">
    <source>
        <dbReference type="EMBL" id="CAQ86215.1"/>
    </source>
</evidence>
<feature type="coiled-coil region" evidence="1">
    <location>
        <begin position="63"/>
        <end position="132"/>
    </location>
</feature>
<dbReference type="AlphaFoldDB" id="C7BQI5"/>
<keyword evidence="4" id="KW-0489">Methyltransferase</keyword>
<dbReference type="GO" id="GO:0008168">
    <property type="term" value="F:methyltransferase activity"/>
    <property type="evidence" value="ECO:0007669"/>
    <property type="project" value="UniProtKB-KW"/>
</dbReference>
<dbReference type="eggNOG" id="COG2959">
    <property type="taxonomic scope" value="Bacteria"/>
</dbReference>
<dbReference type="EMBL" id="FM162591">
    <property type="protein sequence ID" value="CAQ86215.1"/>
    <property type="molecule type" value="Genomic_DNA"/>
</dbReference>
<evidence type="ECO:0000313" key="5">
    <source>
        <dbReference type="Proteomes" id="UP000002747"/>
    </source>
</evidence>
<dbReference type="PANTHER" id="PTHR38043">
    <property type="entry name" value="PROTEIN HEMX"/>
    <property type="match status" value="1"/>
</dbReference>
<feature type="compositionally biased region" description="Polar residues" evidence="2">
    <location>
        <begin position="1"/>
        <end position="12"/>
    </location>
</feature>
<feature type="transmembrane region" description="Helical" evidence="3">
    <location>
        <begin position="38"/>
        <end position="58"/>
    </location>
</feature>
<accession>C7BQI5</accession>
<evidence type="ECO:0000256" key="1">
    <source>
        <dbReference type="SAM" id="Coils"/>
    </source>
</evidence>
<dbReference type="KEGG" id="pay:PAU_04127"/>
<proteinExistence type="predicted"/>
<reference evidence="4 5" key="1">
    <citation type="journal article" date="2009" name="BMC Genomics">
        <title>Comparative genomics of the emerging human pathogen Photorhabdus asymbiotica with the insect pathogen Photorhabdus luminescens.</title>
        <authorList>
            <person name="Wilkinson P."/>
            <person name="Waterfield N.R."/>
            <person name="Crossman L."/>
            <person name="Corton C."/>
            <person name="Sanchez-Contreras M."/>
            <person name="Vlisidou I."/>
            <person name="Barron A."/>
            <person name="Bignell A."/>
            <person name="Clark L."/>
            <person name="Ormond D."/>
            <person name="Mayho M."/>
            <person name="Bason N."/>
            <person name="Smith F."/>
            <person name="Simmonds M."/>
            <person name="Churcher C."/>
            <person name="Harris D."/>
            <person name="Thompson N.R."/>
            <person name="Quail M."/>
            <person name="Parkhill J."/>
            <person name="ffrench-Constant R.H."/>
        </authorList>
    </citation>
    <scope>NUCLEOTIDE SEQUENCE [LARGE SCALE GENOMIC DNA]</scope>
    <source>
        <strain evidence="5">ATCC 43949 / 3105-77</strain>
    </source>
</reference>
<keyword evidence="3" id="KW-0472">Membrane</keyword>
<protein>
    <submittedName>
        <fullName evidence="4">Uroporphyrin-iii c-methyltransferase (Urogen iii methylase)</fullName>
    </submittedName>
</protein>
<feature type="compositionally biased region" description="Low complexity" evidence="2">
    <location>
        <begin position="20"/>
        <end position="33"/>
    </location>
</feature>
<keyword evidence="3" id="KW-1133">Transmembrane helix</keyword>
<keyword evidence="1" id="KW-0175">Coiled coil</keyword>
<keyword evidence="4" id="KW-0808">Transferase</keyword>
<sequence length="379" mass="42680">MPTMTEQKQSSETVEKAIETVEPPQQPGEPQKQEIPSVLKNIIAIAIILAISGGLYYYGQQQSHLLSAENQELRQQLESLKHQQSQDQQRIEALFKGQKQAFSQVAAQTAQNEQLDNRLQELQAKISALSSSDVKSWLLAQADFLVKMAGRKLWNDQDVITAAALLKNADASLAEMNDPSLIEIRRAITQDISELSAINQVDFDGIILRVNQLSNQVDNLRLADNTTDSSPMDEDNDELTSTLSEWRQNLSKSWNSFMDNFITIRRRDSAAEPLLAPNQDIYLRENIRARLLIAAQAIPRHQGEVFKQSLETVSTWVRAYFNINDPNTKAFLEEIDSLSQQPISITVPDHLSSQPLLEKLMQTRVRSLLSQSSEISQEG</sequence>
<dbReference type="PANTHER" id="PTHR38043:SF1">
    <property type="entry name" value="PROTEIN HEMX"/>
    <property type="match status" value="1"/>
</dbReference>
<dbReference type="STRING" id="291112.PAU_04127"/>
<dbReference type="NCBIfam" id="NF008173">
    <property type="entry name" value="PRK10920.1"/>
    <property type="match status" value="1"/>
</dbReference>
<keyword evidence="3" id="KW-0812">Transmembrane</keyword>
<evidence type="ECO:0000256" key="3">
    <source>
        <dbReference type="SAM" id="Phobius"/>
    </source>
</evidence>